<accession>A0A1M5MRK5</accession>
<proteinExistence type="predicted"/>
<sequence length="138" mass="16307">MEAQPITIRKNGKWYYGQAEMFRRNILNILASHIKRDDKGNYYIEMGEERNPLIVEDVPFYAIGITEEAGKIKLVFHDLQEMLLDKEMKIIFKGDVPYITFKWEGDTRLSRGVYWKLSDYFDFRGEDVYIVPPGLNKC</sequence>
<organism evidence="1 2">
    <name type="scientific">Thermosyntropha lipolytica DSM 11003</name>
    <dbReference type="NCBI Taxonomy" id="1123382"/>
    <lineage>
        <taxon>Bacteria</taxon>
        <taxon>Bacillati</taxon>
        <taxon>Bacillota</taxon>
        <taxon>Clostridia</taxon>
        <taxon>Eubacteriales</taxon>
        <taxon>Syntrophomonadaceae</taxon>
        <taxon>Thermosyntropha</taxon>
    </lineage>
</organism>
<dbReference type="Gene3D" id="3.10.540.10">
    <property type="entry name" value="duf1285 like domain"/>
    <property type="match status" value="1"/>
</dbReference>
<evidence type="ECO:0000313" key="2">
    <source>
        <dbReference type="Proteomes" id="UP000242329"/>
    </source>
</evidence>
<keyword evidence="2" id="KW-1185">Reference proteome</keyword>
<evidence type="ECO:0000313" key="1">
    <source>
        <dbReference type="EMBL" id="SHG80014.1"/>
    </source>
</evidence>
<reference evidence="2" key="1">
    <citation type="submission" date="2016-11" db="EMBL/GenBank/DDBJ databases">
        <authorList>
            <person name="Varghese N."/>
            <person name="Submissions S."/>
        </authorList>
    </citation>
    <scope>NUCLEOTIDE SEQUENCE [LARGE SCALE GENOMIC DNA]</scope>
    <source>
        <strain evidence="2">DSM 11003</strain>
    </source>
</reference>
<dbReference type="EMBL" id="FQWY01000013">
    <property type="protein sequence ID" value="SHG80014.1"/>
    <property type="molecule type" value="Genomic_DNA"/>
</dbReference>
<dbReference type="AlphaFoldDB" id="A0A1M5MRK5"/>
<gene>
    <name evidence="1" type="ORF">SAMN02745221_00992</name>
</gene>
<evidence type="ECO:0008006" key="3">
    <source>
        <dbReference type="Google" id="ProtNLM"/>
    </source>
</evidence>
<dbReference type="STRING" id="1123382.SAMN02745221_00992"/>
<protein>
    <recommendedName>
        <fullName evidence="3">DUF1285 domain-containing protein</fullName>
    </recommendedName>
</protein>
<name>A0A1M5MRK5_9FIRM</name>
<dbReference type="Proteomes" id="UP000242329">
    <property type="component" value="Unassembled WGS sequence"/>
</dbReference>
<dbReference type="RefSeq" id="WP_242939005.1">
    <property type="nucleotide sequence ID" value="NZ_FQWY01000013.1"/>
</dbReference>